<evidence type="ECO:0000256" key="2">
    <source>
        <dbReference type="SAM" id="Phobius"/>
    </source>
</evidence>
<accession>A0A4Y3K7H3</accession>
<keyword evidence="2" id="KW-0472">Membrane</keyword>
<reference evidence="3 4" key="1">
    <citation type="submission" date="2019-06" db="EMBL/GenBank/DDBJ databases">
        <title>Whole genome shotgun sequence of Cellulomonas uda NBRC 3747.</title>
        <authorList>
            <person name="Hosoyama A."/>
            <person name="Uohara A."/>
            <person name="Ohji S."/>
            <person name="Ichikawa N."/>
        </authorList>
    </citation>
    <scope>NUCLEOTIDE SEQUENCE [LARGE SCALE GENOMIC DNA]</scope>
    <source>
        <strain evidence="3 4">NBRC 3747</strain>
    </source>
</reference>
<sequence>MTSSVPPAPDEPRDPSAPSEPLEPSAPAEPGADAPSSAQEDGGTGAIEPDATGYTPPSYEAPPAYVARPAYEPPATFGVPSGATPASAVSPPSSDEPDGPAEGTPAGSTPAENAPVPPAAQSGGPEVPLYGTPPEPADNPYAAPPAYGTPPAAPPAYGGAPSYGTPPAGPAYGASQGPYGAWPTDPYATPPRTSSPQATWSLVLGILGIVLACGCSFVGFAAAVPAILLGNRVKSDAARGLVVANVSVARAGVILGWVGVGLALLRTLGYLASVTQNSM</sequence>
<protein>
    <recommendedName>
        <fullName evidence="5">DUF4190 domain-containing protein</fullName>
    </recommendedName>
</protein>
<organism evidence="3 4">
    <name type="scientific">Cellulomonas uda</name>
    <dbReference type="NCBI Taxonomy" id="1714"/>
    <lineage>
        <taxon>Bacteria</taxon>
        <taxon>Bacillati</taxon>
        <taxon>Actinomycetota</taxon>
        <taxon>Actinomycetes</taxon>
        <taxon>Micrococcales</taxon>
        <taxon>Cellulomonadaceae</taxon>
        <taxon>Cellulomonas</taxon>
    </lineage>
</organism>
<dbReference type="RefSeq" id="WP_141319151.1">
    <property type="nucleotide sequence ID" value="NZ_BJLP01000011.1"/>
</dbReference>
<feature type="transmembrane region" description="Helical" evidence="2">
    <location>
        <begin position="241"/>
        <end position="265"/>
    </location>
</feature>
<evidence type="ECO:0008006" key="5">
    <source>
        <dbReference type="Google" id="ProtNLM"/>
    </source>
</evidence>
<proteinExistence type="predicted"/>
<comment type="caution">
    <text evidence="3">The sequence shown here is derived from an EMBL/GenBank/DDBJ whole genome shotgun (WGS) entry which is preliminary data.</text>
</comment>
<keyword evidence="2" id="KW-1133">Transmembrane helix</keyword>
<dbReference type="AlphaFoldDB" id="A0A4Y3K7H3"/>
<feature type="region of interest" description="Disordered" evidence="1">
    <location>
        <begin position="1"/>
        <end position="148"/>
    </location>
</feature>
<evidence type="ECO:0000256" key="1">
    <source>
        <dbReference type="SAM" id="MobiDB-lite"/>
    </source>
</evidence>
<keyword evidence="4" id="KW-1185">Reference proteome</keyword>
<keyword evidence="2" id="KW-0812">Transmembrane</keyword>
<name>A0A4Y3K7H3_CELUD</name>
<feature type="compositionally biased region" description="Low complexity" evidence="1">
    <location>
        <begin position="16"/>
        <end position="30"/>
    </location>
</feature>
<evidence type="ECO:0000313" key="4">
    <source>
        <dbReference type="Proteomes" id="UP000315842"/>
    </source>
</evidence>
<evidence type="ECO:0000313" key="3">
    <source>
        <dbReference type="EMBL" id="GEA80491.1"/>
    </source>
</evidence>
<feature type="transmembrane region" description="Helical" evidence="2">
    <location>
        <begin position="200"/>
        <end position="229"/>
    </location>
</feature>
<dbReference type="EMBL" id="BJLP01000011">
    <property type="protein sequence ID" value="GEA80491.1"/>
    <property type="molecule type" value="Genomic_DNA"/>
</dbReference>
<gene>
    <name evidence="3" type="ORF">CUD01_09350</name>
</gene>
<feature type="compositionally biased region" description="Low complexity" evidence="1">
    <location>
        <begin position="80"/>
        <end position="93"/>
    </location>
</feature>
<dbReference type="Proteomes" id="UP000315842">
    <property type="component" value="Unassembled WGS sequence"/>
</dbReference>